<feature type="transmembrane region" description="Helical" evidence="1">
    <location>
        <begin position="81"/>
        <end position="101"/>
    </location>
</feature>
<keyword evidence="1" id="KW-1133">Transmembrane helix</keyword>
<comment type="caution">
    <text evidence="2">The sequence shown here is derived from an EMBL/GenBank/DDBJ whole genome shotgun (WGS) entry which is preliminary data.</text>
</comment>
<protein>
    <submittedName>
        <fullName evidence="2">YeeE/YedE family protein</fullName>
    </submittedName>
</protein>
<evidence type="ECO:0000256" key="1">
    <source>
        <dbReference type="SAM" id="Phobius"/>
    </source>
</evidence>
<evidence type="ECO:0000313" key="2">
    <source>
        <dbReference type="EMBL" id="MCX2975518.1"/>
    </source>
</evidence>
<dbReference type="Pfam" id="PF20398">
    <property type="entry name" value="DUF6691"/>
    <property type="match status" value="1"/>
</dbReference>
<dbReference type="InterPro" id="IPR046513">
    <property type="entry name" value="DUF6691"/>
</dbReference>
<dbReference type="Proteomes" id="UP001143307">
    <property type="component" value="Unassembled WGS sequence"/>
</dbReference>
<accession>A0ABT3SZU0</accession>
<dbReference type="EMBL" id="SHNP01000008">
    <property type="protein sequence ID" value="MCX2975518.1"/>
    <property type="molecule type" value="Genomic_DNA"/>
</dbReference>
<keyword evidence="1" id="KW-0472">Membrane</keyword>
<keyword evidence="3" id="KW-1185">Reference proteome</keyword>
<proteinExistence type="predicted"/>
<feature type="transmembrane region" description="Helical" evidence="1">
    <location>
        <begin position="113"/>
        <end position="134"/>
    </location>
</feature>
<evidence type="ECO:0000313" key="3">
    <source>
        <dbReference type="Proteomes" id="UP001143307"/>
    </source>
</evidence>
<reference evidence="2" key="1">
    <citation type="submission" date="2019-02" db="EMBL/GenBank/DDBJ databases">
        <authorList>
            <person name="Li S.-H."/>
        </authorList>
    </citation>
    <scope>NUCLEOTIDE SEQUENCE</scope>
    <source>
        <strain evidence="2">IMCC8485</strain>
    </source>
</reference>
<sequence>MPLNLMATLSGVLFGLGQAISQMINPDKVISFLNITGDWDPSLALVLAAAVSVSALGFTLSKKMDQPWFGEVFSRPTRSDLDTRLIVGAALFGIGWGLVGYCPGPAIAALTTGSLQPLLFVAAMLAGAGSVNLIDRHSR</sequence>
<gene>
    <name evidence="2" type="ORF">EYC87_18205</name>
</gene>
<dbReference type="RefSeq" id="WP_279254156.1">
    <property type="nucleotide sequence ID" value="NZ_SHNP01000008.1"/>
</dbReference>
<feature type="transmembrane region" description="Helical" evidence="1">
    <location>
        <begin position="43"/>
        <end position="60"/>
    </location>
</feature>
<keyword evidence="1" id="KW-0812">Transmembrane</keyword>
<organism evidence="2 3">
    <name type="scientific">Candidatus Seongchinamella marina</name>
    <dbReference type="NCBI Taxonomy" id="2518990"/>
    <lineage>
        <taxon>Bacteria</taxon>
        <taxon>Pseudomonadati</taxon>
        <taxon>Pseudomonadota</taxon>
        <taxon>Gammaproteobacteria</taxon>
        <taxon>Cellvibrionales</taxon>
        <taxon>Halieaceae</taxon>
        <taxon>Seongchinamella</taxon>
    </lineage>
</organism>
<name>A0ABT3SZU0_9GAMM</name>